<evidence type="ECO:0000256" key="4">
    <source>
        <dbReference type="ARBA" id="ARBA00022825"/>
    </source>
</evidence>
<keyword evidence="4" id="KW-0720">Serine protease</keyword>
<dbReference type="InterPro" id="IPR036852">
    <property type="entry name" value="Peptidase_S8/S53_dom_sf"/>
</dbReference>
<protein>
    <recommendedName>
        <fullName evidence="7">subtilisin</fullName>
        <ecNumber evidence="7">3.4.21.62</ecNumber>
    </recommendedName>
</protein>
<dbReference type="PROSITE" id="PS00137">
    <property type="entry name" value="SUBTILASE_HIS"/>
    <property type="match status" value="1"/>
</dbReference>
<comment type="similarity">
    <text evidence="1 8">Belongs to the peptidase S8 family.</text>
</comment>
<dbReference type="InterPro" id="IPR000209">
    <property type="entry name" value="Peptidase_S8/S53_dom"/>
</dbReference>
<dbReference type="Pfam" id="PF00082">
    <property type="entry name" value="Peptidase_S8"/>
    <property type="match status" value="1"/>
</dbReference>
<evidence type="ECO:0000256" key="3">
    <source>
        <dbReference type="ARBA" id="ARBA00022801"/>
    </source>
</evidence>
<keyword evidence="2" id="KW-0645">Protease</keyword>
<evidence type="ECO:0000256" key="7">
    <source>
        <dbReference type="ARBA" id="ARBA00023619"/>
    </source>
</evidence>
<dbReference type="PANTHER" id="PTHR43399:SF4">
    <property type="entry name" value="CELL WALL-ASSOCIATED PROTEASE"/>
    <property type="match status" value="1"/>
</dbReference>
<evidence type="ECO:0000256" key="5">
    <source>
        <dbReference type="ARBA" id="ARBA00023145"/>
    </source>
</evidence>
<dbReference type="InterPro" id="IPR051048">
    <property type="entry name" value="Peptidase_S8/S53_subtilisin"/>
</dbReference>
<name>A0A7J6THK0_PEROL</name>
<evidence type="ECO:0000313" key="10">
    <source>
        <dbReference type="EMBL" id="KAF4744585.1"/>
    </source>
</evidence>
<dbReference type="Proteomes" id="UP000553632">
    <property type="component" value="Unassembled WGS sequence"/>
</dbReference>
<dbReference type="GO" id="GO:0004252">
    <property type="term" value="F:serine-type endopeptidase activity"/>
    <property type="evidence" value="ECO:0007669"/>
    <property type="project" value="UniProtKB-EC"/>
</dbReference>
<dbReference type="SUPFAM" id="SSF52743">
    <property type="entry name" value="Subtilisin-like"/>
    <property type="match status" value="1"/>
</dbReference>
<dbReference type="InterPro" id="IPR022398">
    <property type="entry name" value="Peptidase_S8_His-AS"/>
</dbReference>
<organism evidence="10 11">
    <name type="scientific">Perkinsus olseni</name>
    <name type="common">Perkinsus atlanticus</name>
    <dbReference type="NCBI Taxonomy" id="32597"/>
    <lineage>
        <taxon>Eukaryota</taxon>
        <taxon>Sar</taxon>
        <taxon>Alveolata</taxon>
        <taxon>Perkinsozoa</taxon>
        <taxon>Perkinsea</taxon>
        <taxon>Perkinsida</taxon>
        <taxon>Perkinsidae</taxon>
        <taxon>Perkinsus</taxon>
    </lineage>
</organism>
<accession>A0A7J6THK0</accession>
<dbReference type="EMBL" id="JABANO010010766">
    <property type="protein sequence ID" value="KAF4744585.1"/>
    <property type="molecule type" value="Genomic_DNA"/>
</dbReference>
<dbReference type="GO" id="GO:0006508">
    <property type="term" value="P:proteolysis"/>
    <property type="evidence" value="ECO:0007669"/>
    <property type="project" value="UniProtKB-KW"/>
</dbReference>
<evidence type="ECO:0000256" key="2">
    <source>
        <dbReference type="ARBA" id="ARBA00022670"/>
    </source>
</evidence>
<feature type="non-terminal residue" evidence="10">
    <location>
        <position position="190"/>
    </location>
</feature>
<dbReference type="Gene3D" id="3.40.50.200">
    <property type="entry name" value="Peptidase S8/S53 domain"/>
    <property type="match status" value="1"/>
</dbReference>
<dbReference type="InterPro" id="IPR023827">
    <property type="entry name" value="Peptidase_S8_Asp-AS"/>
</dbReference>
<dbReference type="InterPro" id="IPR015500">
    <property type="entry name" value="Peptidase_S8_subtilisin-rel"/>
</dbReference>
<sequence>RLASIEDHVRRLNNRTLSSQFTTLLNSIRSTKVLGKMSLEVLTLRDTSSYTPAEMCELFMEIQREVHGDDDEVFCGPDEIVYADATIPNDPSYSLQYHHALINAPQAWDVTTGDRSLVVALIDSGIDYSHPDLADNIWTNPGEIPDDGIDNDGNGYIDDVNGWDFHGDDANPMDAYGHGTHVGGILAAEG</sequence>
<reference evidence="10 11" key="1">
    <citation type="submission" date="2020-04" db="EMBL/GenBank/DDBJ databases">
        <title>Perkinsus olseni comparative genomics.</title>
        <authorList>
            <person name="Bogema D.R."/>
        </authorList>
    </citation>
    <scope>NUCLEOTIDE SEQUENCE [LARGE SCALE GENOMIC DNA]</scope>
    <source>
        <strain evidence="10 11">ATCC PRA-207</strain>
    </source>
</reference>
<evidence type="ECO:0000259" key="9">
    <source>
        <dbReference type="Pfam" id="PF00082"/>
    </source>
</evidence>
<dbReference type="PRINTS" id="PR00723">
    <property type="entry name" value="SUBTILISIN"/>
</dbReference>
<proteinExistence type="inferred from homology"/>
<dbReference type="PROSITE" id="PS51892">
    <property type="entry name" value="SUBTILASE"/>
    <property type="match status" value="1"/>
</dbReference>
<keyword evidence="5" id="KW-0865">Zymogen</keyword>
<dbReference type="EC" id="3.4.21.62" evidence="7"/>
<keyword evidence="3" id="KW-0378">Hydrolase</keyword>
<dbReference type="PANTHER" id="PTHR43399">
    <property type="entry name" value="SUBTILISIN-RELATED"/>
    <property type="match status" value="1"/>
</dbReference>
<evidence type="ECO:0000256" key="1">
    <source>
        <dbReference type="ARBA" id="ARBA00011073"/>
    </source>
</evidence>
<keyword evidence="11" id="KW-1185">Reference proteome</keyword>
<evidence type="ECO:0000313" key="11">
    <source>
        <dbReference type="Proteomes" id="UP000553632"/>
    </source>
</evidence>
<evidence type="ECO:0000256" key="6">
    <source>
        <dbReference type="ARBA" id="ARBA00023529"/>
    </source>
</evidence>
<dbReference type="PROSITE" id="PS00136">
    <property type="entry name" value="SUBTILASE_ASP"/>
    <property type="match status" value="1"/>
</dbReference>
<evidence type="ECO:0000256" key="8">
    <source>
        <dbReference type="PROSITE-ProRule" id="PRU01240"/>
    </source>
</evidence>
<comment type="caution">
    <text evidence="8">Lacks conserved residue(s) required for the propagation of feature annotation.</text>
</comment>
<feature type="domain" description="Peptidase S8/S53" evidence="9">
    <location>
        <begin position="115"/>
        <end position="189"/>
    </location>
</feature>
<gene>
    <name evidence="10" type="primary">SUB2_26</name>
    <name evidence="10" type="ORF">FOZ63_016323</name>
</gene>
<feature type="non-terminal residue" evidence="10">
    <location>
        <position position="1"/>
    </location>
</feature>
<comment type="catalytic activity">
    <reaction evidence="6">
        <text>Hydrolysis of proteins with broad specificity for peptide bonds, and a preference for a large uncharged residue in P1. Hydrolyzes peptide amides.</text>
        <dbReference type="EC" id="3.4.21.62"/>
    </reaction>
</comment>
<dbReference type="AlphaFoldDB" id="A0A7J6THK0"/>
<comment type="caution">
    <text evidence="10">The sequence shown here is derived from an EMBL/GenBank/DDBJ whole genome shotgun (WGS) entry which is preliminary data.</text>
</comment>